<dbReference type="SMART" id="SM00382">
    <property type="entry name" value="AAA"/>
    <property type="match status" value="1"/>
</dbReference>
<dbReference type="Proteomes" id="UP000536442">
    <property type="component" value="Unassembled WGS sequence"/>
</dbReference>
<keyword evidence="4" id="KW-1278">Translocase</keyword>
<dbReference type="InterPro" id="IPR003439">
    <property type="entry name" value="ABC_transporter-like_ATP-bd"/>
</dbReference>
<evidence type="ECO:0000256" key="2">
    <source>
        <dbReference type="ARBA" id="ARBA00022741"/>
    </source>
</evidence>
<dbReference type="Pfam" id="PF00005">
    <property type="entry name" value="ABC_tran"/>
    <property type="match status" value="1"/>
</dbReference>
<accession>A0A851HSD3</accession>
<comment type="caution">
    <text evidence="7">The sequence shown here is derived from an EMBL/GenBank/DDBJ whole genome shotgun (WGS) entry which is preliminary data.</text>
</comment>
<dbReference type="InterPro" id="IPR027417">
    <property type="entry name" value="P-loop_NTPase"/>
</dbReference>
<dbReference type="PROSITE" id="PS00211">
    <property type="entry name" value="ABC_TRANSPORTER_1"/>
    <property type="match status" value="1"/>
</dbReference>
<keyword evidence="8" id="KW-1185">Reference proteome</keyword>
<proteinExistence type="predicted"/>
<dbReference type="GO" id="GO:0005524">
    <property type="term" value="F:ATP binding"/>
    <property type="evidence" value="ECO:0007669"/>
    <property type="project" value="UniProtKB-KW"/>
</dbReference>
<reference evidence="7 8" key="1">
    <citation type="submission" date="2020-03" db="EMBL/GenBank/DDBJ databases">
        <title>Metagenomic, metatranscriptomic, and metabolomic analyses revealed the key microbes and metabolic features during the fermentation of ganjang, Korean traditional soy sauce.</title>
        <authorList>
            <person name="Chun B.H."/>
            <person name="Jeon C.O."/>
        </authorList>
    </citation>
    <scope>NUCLEOTIDE SEQUENCE [LARGE SCALE GENOMIC DNA]</scope>
    <source>
        <strain evidence="7 8">KG14</strain>
    </source>
</reference>
<dbReference type="Gene3D" id="3.40.50.300">
    <property type="entry name" value="P-loop containing nucleotide triphosphate hydrolases"/>
    <property type="match status" value="1"/>
</dbReference>
<dbReference type="InterPro" id="IPR005666">
    <property type="entry name" value="Sulph_transpt1"/>
</dbReference>
<evidence type="ECO:0000259" key="6">
    <source>
        <dbReference type="PROSITE" id="PS50893"/>
    </source>
</evidence>
<keyword evidence="2" id="KW-0547">Nucleotide-binding</keyword>
<feature type="domain" description="ABC transporter" evidence="6">
    <location>
        <begin position="3"/>
        <end position="237"/>
    </location>
</feature>
<dbReference type="InterPro" id="IPR003593">
    <property type="entry name" value="AAA+_ATPase"/>
</dbReference>
<dbReference type="FunFam" id="3.40.50.300:FF:000227">
    <property type="entry name" value="Sulfate/thiosulfate import ATP-binding protein CysA"/>
    <property type="match status" value="1"/>
</dbReference>
<dbReference type="AlphaFoldDB" id="A0A851HSD3"/>
<evidence type="ECO:0000256" key="3">
    <source>
        <dbReference type="ARBA" id="ARBA00022840"/>
    </source>
</evidence>
<evidence type="ECO:0000256" key="1">
    <source>
        <dbReference type="ARBA" id="ARBA00022448"/>
    </source>
</evidence>
<keyword evidence="1" id="KW-0813">Transport</keyword>
<dbReference type="GO" id="GO:0016887">
    <property type="term" value="F:ATP hydrolysis activity"/>
    <property type="evidence" value="ECO:0007669"/>
    <property type="project" value="InterPro"/>
</dbReference>
<evidence type="ECO:0000256" key="5">
    <source>
        <dbReference type="ARBA" id="ARBA00023032"/>
    </source>
</evidence>
<protein>
    <submittedName>
        <fullName evidence="7">Sulfate ABC transporter ATP-binding protein</fullName>
    </submittedName>
</protein>
<dbReference type="SUPFAM" id="SSF50331">
    <property type="entry name" value="MOP-like"/>
    <property type="match status" value="1"/>
</dbReference>
<gene>
    <name evidence="7" type="primary">cysA</name>
    <name evidence="7" type="ORF">HLV39_12510</name>
</gene>
<evidence type="ECO:0000313" key="8">
    <source>
        <dbReference type="Proteomes" id="UP000536442"/>
    </source>
</evidence>
<dbReference type="PANTHER" id="PTHR42781">
    <property type="entry name" value="SPERMIDINE/PUTRESCINE IMPORT ATP-BINDING PROTEIN POTA"/>
    <property type="match status" value="1"/>
</dbReference>
<keyword evidence="5" id="KW-0764">Sulfate transport</keyword>
<dbReference type="CDD" id="cd03296">
    <property type="entry name" value="ABC_CysA_sulfate_importer"/>
    <property type="match status" value="1"/>
</dbReference>
<dbReference type="InterPro" id="IPR017871">
    <property type="entry name" value="ABC_transporter-like_CS"/>
</dbReference>
<dbReference type="PROSITE" id="PS50893">
    <property type="entry name" value="ABC_TRANSPORTER_2"/>
    <property type="match status" value="1"/>
</dbReference>
<dbReference type="GO" id="GO:0043190">
    <property type="term" value="C:ATP-binding cassette (ABC) transporter complex"/>
    <property type="evidence" value="ECO:0007669"/>
    <property type="project" value="InterPro"/>
</dbReference>
<evidence type="ECO:0000313" key="7">
    <source>
        <dbReference type="EMBL" id="NWN92314.1"/>
    </source>
</evidence>
<evidence type="ECO:0000256" key="4">
    <source>
        <dbReference type="ARBA" id="ARBA00022967"/>
    </source>
</evidence>
<name>A0A851HSD3_9GAMM</name>
<organism evidence="7 8">
    <name type="scientific">Marinobacter adhaerens</name>
    <dbReference type="NCBI Taxonomy" id="1033846"/>
    <lineage>
        <taxon>Bacteria</taxon>
        <taxon>Pseudomonadati</taxon>
        <taxon>Pseudomonadota</taxon>
        <taxon>Gammaproteobacteria</taxon>
        <taxon>Pseudomonadales</taxon>
        <taxon>Marinobacteraceae</taxon>
        <taxon>Marinobacter</taxon>
    </lineage>
</organism>
<dbReference type="NCBIfam" id="TIGR00968">
    <property type="entry name" value="3a0106s01"/>
    <property type="match status" value="1"/>
</dbReference>
<dbReference type="InterPro" id="IPR050093">
    <property type="entry name" value="ABC_SmlMolc_Importer"/>
</dbReference>
<dbReference type="EMBL" id="JABEVQ010000006">
    <property type="protein sequence ID" value="NWN92314.1"/>
    <property type="molecule type" value="Genomic_DNA"/>
</dbReference>
<sequence length="378" mass="42294">MTITVNGINKRFGKYQALNNVSLDIPEGKLTALLGPSGSGKTTLLRIIAGLESADSGRINFAGQDVTGLHVRDRNIGFVFQHYALFRHMSVAQNIAFGLESLPRKQRPSRAEIHKRVTELLEMIQLPHLAKRYPAQLSGGQKQRVALARAIATRPQILLLDEPFGALDAKVRKDLRRWLRNLHDEFHFTSIFVTHDQEEALELSDQVVVMSQGNVEQVNEPTELYARPDSRFVFDFLGQVNVLPGEVQRGRLSQGKAWVTVPGSRHQGSAQLYLRPHEVRLANEPGQYAHLPLRIESVSLIGSEVRIELSPVGWQSNSPDNIWEVGISHAEFNQQRPARGDLRYAVPEVGHLFNDNDSQPTTINWAEAASAPLVRLIN</sequence>
<dbReference type="GO" id="GO:0015419">
    <property type="term" value="F:ABC-type sulfate transporter activity"/>
    <property type="evidence" value="ECO:0007669"/>
    <property type="project" value="InterPro"/>
</dbReference>
<dbReference type="InterPro" id="IPR008995">
    <property type="entry name" value="Mo/tungstate-bd_C_term_dom"/>
</dbReference>
<keyword evidence="3 7" id="KW-0067">ATP-binding</keyword>
<dbReference type="PANTHER" id="PTHR42781:SF4">
    <property type="entry name" value="SPERMIDINE_PUTRESCINE IMPORT ATP-BINDING PROTEIN POTA"/>
    <property type="match status" value="1"/>
</dbReference>
<dbReference type="SUPFAM" id="SSF52540">
    <property type="entry name" value="P-loop containing nucleoside triphosphate hydrolases"/>
    <property type="match status" value="1"/>
</dbReference>